<reference evidence="3" key="2">
    <citation type="submission" date="2017-02" db="UniProtKB">
        <authorList>
            <consortium name="WormBaseParasite"/>
        </authorList>
    </citation>
    <scope>IDENTIFICATION</scope>
</reference>
<dbReference type="WBParaSite" id="ACAC_0001067401-mRNA-1">
    <property type="protein sequence ID" value="ACAC_0001067401-mRNA-1"/>
    <property type="gene ID" value="ACAC_0001067401"/>
</dbReference>
<evidence type="ECO:0000313" key="2">
    <source>
        <dbReference type="Proteomes" id="UP000035642"/>
    </source>
</evidence>
<sequence>MRLCVGMFSFMRIAFYESTLSNANNQVNGKYMGGGKESLLTNKLLRLLWETCKLPVSILSHHVLNPAKYTWVSSVKHGKMNERHSSDWPRRDDATHSTPSITSEKKCSLKDATVENFAASAFS</sequence>
<protein>
    <submittedName>
        <fullName evidence="3">Secreted protein</fullName>
    </submittedName>
</protein>
<feature type="compositionally biased region" description="Basic and acidic residues" evidence="1">
    <location>
        <begin position="81"/>
        <end position="95"/>
    </location>
</feature>
<dbReference type="Proteomes" id="UP000035642">
    <property type="component" value="Unassembled WGS sequence"/>
</dbReference>
<reference evidence="2" key="1">
    <citation type="submission" date="2012-09" db="EMBL/GenBank/DDBJ databases">
        <authorList>
            <person name="Martin A.A."/>
        </authorList>
    </citation>
    <scope>NUCLEOTIDE SEQUENCE</scope>
</reference>
<feature type="region of interest" description="Disordered" evidence="1">
    <location>
        <begin position="81"/>
        <end position="105"/>
    </location>
</feature>
<accession>A0A0K0DHK0</accession>
<keyword evidence="2" id="KW-1185">Reference proteome</keyword>
<name>A0A0K0DHK0_ANGCA</name>
<organism evidence="2 3">
    <name type="scientific">Angiostrongylus cantonensis</name>
    <name type="common">Rat lungworm</name>
    <dbReference type="NCBI Taxonomy" id="6313"/>
    <lineage>
        <taxon>Eukaryota</taxon>
        <taxon>Metazoa</taxon>
        <taxon>Ecdysozoa</taxon>
        <taxon>Nematoda</taxon>
        <taxon>Chromadorea</taxon>
        <taxon>Rhabditida</taxon>
        <taxon>Rhabditina</taxon>
        <taxon>Rhabditomorpha</taxon>
        <taxon>Strongyloidea</taxon>
        <taxon>Metastrongylidae</taxon>
        <taxon>Angiostrongylus</taxon>
    </lineage>
</organism>
<evidence type="ECO:0000256" key="1">
    <source>
        <dbReference type="SAM" id="MobiDB-lite"/>
    </source>
</evidence>
<dbReference type="AlphaFoldDB" id="A0A0K0DHK0"/>
<proteinExistence type="predicted"/>
<evidence type="ECO:0000313" key="3">
    <source>
        <dbReference type="WBParaSite" id="ACAC_0001067401-mRNA-1"/>
    </source>
</evidence>